<organism evidence="1">
    <name type="scientific">Salmonella enterica</name>
    <name type="common">Salmonella choleraesuis</name>
    <dbReference type="NCBI Taxonomy" id="28901"/>
    <lineage>
        <taxon>Bacteria</taxon>
        <taxon>Pseudomonadati</taxon>
        <taxon>Pseudomonadota</taxon>
        <taxon>Gammaproteobacteria</taxon>
        <taxon>Enterobacterales</taxon>
        <taxon>Enterobacteriaceae</taxon>
        <taxon>Salmonella</taxon>
    </lineage>
</organism>
<name>A0A743SPR1_SALER</name>
<reference evidence="1" key="1">
    <citation type="journal article" date="2018" name="Genome Biol.">
        <title>SKESA: strategic k-mer extension for scrupulous assemblies.</title>
        <authorList>
            <person name="Souvorov A."/>
            <person name="Agarwala R."/>
            <person name="Lipman D.J."/>
        </authorList>
    </citation>
    <scope>NUCLEOTIDE SEQUENCE</scope>
    <source>
        <strain evidence="1">MA.CK_00/00001968</strain>
    </source>
</reference>
<evidence type="ECO:0000313" key="1">
    <source>
        <dbReference type="EMBL" id="HAF2130819.1"/>
    </source>
</evidence>
<gene>
    <name evidence="1" type="ORF">G9F27_005140</name>
</gene>
<dbReference type="AlphaFoldDB" id="A0A743SPR1"/>
<dbReference type="EMBL" id="DAAUQX010000078">
    <property type="protein sequence ID" value="HAF2130819.1"/>
    <property type="molecule type" value="Genomic_DNA"/>
</dbReference>
<sequence>MRLITVLSRALFRLLPHDICTSGDWIANHTGYLSFRAEVRMDENGRFRALVSKRTGYTLLTFSYEKVMDCGTYDTFRHAMSVAHHQACQLAHLRYAWEMA</sequence>
<accession>A0A743SPR1</accession>
<protein>
    <submittedName>
        <fullName evidence="1">Uncharacterized protein</fullName>
    </submittedName>
</protein>
<proteinExistence type="predicted"/>
<reference evidence="1" key="2">
    <citation type="submission" date="2020-02" db="EMBL/GenBank/DDBJ databases">
        <authorList>
            <consortium name="NCBI Pathogen Detection Project"/>
        </authorList>
    </citation>
    <scope>NUCLEOTIDE SEQUENCE</scope>
    <source>
        <strain evidence="1">MA.CK_00/00001968</strain>
    </source>
</reference>
<comment type="caution">
    <text evidence="1">The sequence shown here is derived from an EMBL/GenBank/DDBJ whole genome shotgun (WGS) entry which is preliminary data.</text>
</comment>